<reference evidence="2 3" key="1">
    <citation type="submission" date="2019-09" db="EMBL/GenBank/DDBJ databases">
        <title>Sulfurimonas gotlandica sp. nov., a chemoautotrophic and psychrotolerant epsilonproteobacterium isolated from a pelagic redoxcline, and an emended description of the genus Sulfurimonas.</title>
        <authorList>
            <person name="Wang S."/>
            <person name="Jiang L."/>
            <person name="Shao S."/>
        </authorList>
    </citation>
    <scope>NUCLEOTIDE SEQUENCE [LARGE SCALE GENOMIC DNA]</scope>
    <source>
        <strain evidence="2 3">GYSZ_1</strain>
    </source>
</reference>
<sequence length="88" mass="10268">MSYTQKLEELLINEVIPDIDDALDEIFEQIADEKNANDEQKEEIEELREFKSDLKDLLDDIASGEIEDDECEEIYNDIIDAQQGEEEE</sequence>
<proteinExistence type="predicted"/>
<gene>
    <name evidence="2" type="ORF">FJR48_05790</name>
</gene>
<accession>A0A5P8P0M1</accession>
<evidence type="ECO:0000256" key="1">
    <source>
        <dbReference type="SAM" id="Coils"/>
    </source>
</evidence>
<feature type="coiled-coil region" evidence="1">
    <location>
        <begin position="23"/>
        <end position="60"/>
    </location>
</feature>
<dbReference type="AlphaFoldDB" id="A0A5P8P0M1"/>
<dbReference type="InterPro" id="IPR013502">
    <property type="entry name" value="Uncharacterised_AF0941"/>
</dbReference>
<organism evidence="2 3">
    <name type="scientific">Sulfurimonas lithotrophica</name>
    <dbReference type="NCBI Taxonomy" id="2590022"/>
    <lineage>
        <taxon>Bacteria</taxon>
        <taxon>Pseudomonadati</taxon>
        <taxon>Campylobacterota</taxon>
        <taxon>Epsilonproteobacteria</taxon>
        <taxon>Campylobacterales</taxon>
        <taxon>Sulfurimonadaceae</taxon>
        <taxon>Sulfurimonas</taxon>
    </lineage>
</organism>
<evidence type="ECO:0000313" key="3">
    <source>
        <dbReference type="Proteomes" id="UP000326944"/>
    </source>
</evidence>
<dbReference type="EMBL" id="CP043617">
    <property type="protein sequence ID" value="QFR49266.1"/>
    <property type="molecule type" value="Genomic_DNA"/>
</dbReference>
<keyword evidence="3" id="KW-1185">Reference proteome</keyword>
<dbReference type="Pfam" id="PF14591">
    <property type="entry name" value="AF0941-like"/>
    <property type="match status" value="1"/>
</dbReference>
<keyword evidence="1" id="KW-0175">Coiled coil</keyword>
<evidence type="ECO:0000313" key="2">
    <source>
        <dbReference type="EMBL" id="QFR49266.1"/>
    </source>
</evidence>
<dbReference type="OrthoDB" id="5334861at2"/>
<dbReference type="RefSeq" id="WP_152307209.1">
    <property type="nucleotide sequence ID" value="NZ_CP043617.1"/>
</dbReference>
<dbReference type="Proteomes" id="UP000326944">
    <property type="component" value="Chromosome"/>
</dbReference>
<dbReference type="KEGG" id="sulg:FJR48_05790"/>
<protein>
    <submittedName>
        <fullName evidence="2">Uncharacterized protein</fullName>
    </submittedName>
</protein>
<name>A0A5P8P0M1_9BACT</name>